<evidence type="ECO:0000256" key="2">
    <source>
        <dbReference type="ARBA" id="ARBA00022801"/>
    </source>
</evidence>
<keyword evidence="3" id="KW-0067">ATP-binding</keyword>
<dbReference type="NCBIfam" id="TIGR00370">
    <property type="entry name" value="5-oxoprolinase subunit PxpB"/>
    <property type="match status" value="1"/>
</dbReference>
<keyword evidence="2 5" id="KW-0378">Hydrolase</keyword>
<keyword evidence="6" id="KW-1185">Reference proteome</keyword>
<feature type="domain" description="Carboxyltransferase" evidence="4">
    <location>
        <begin position="5"/>
        <end position="194"/>
    </location>
</feature>
<evidence type="ECO:0000313" key="5">
    <source>
        <dbReference type="EMBL" id="QHC00839.1"/>
    </source>
</evidence>
<evidence type="ECO:0000313" key="6">
    <source>
        <dbReference type="Proteomes" id="UP000463857"/>
    </source>
</evidence>
<proteinExistence type="predicted"/>
<dbReference type="KEGG" id="eke:EK0264_11465"/>
<sequence length="207" mass="22377">MSETVSVLPYGERAVLLQTASVAESLGVYTSVKELGLDGVEDVVPASRTVLVTFTQPALLQTALPALRAIEPDEHEHEDAGEATIEVVYDGEDLADVADMTGMSVDEVIEVHSSTTYTVAFLGFAPGFAYLTGLDERLHMPRRPSPRTKVPRGSVAMAGPFTAVYPHDSPGGWQLLGRSDAPLWDLDRAEPSLLRPGMQVRFQAVDR</sequence>
<dbReference type="GO" id="GO:0005524">
    <property type="term" value="F:ATP binding"/>
    <property type="evidence" value="ECO:0007669"/>
    <property type="project" value="UniProtKB-KW"/>
</dbReference>
<organism evidence="5 6">
    <name type="scientific">Epidermidibacterium keratini</name>
    <dbReference type="NCBI Taxonomy" id="1891644"/>
    <lineage>
        <taxon>Bacteria</taxon>
        <taxon>Bacillati</taxon>
        <taxon>Actinomycetota</taxon>
        <taxon>Actinomycetes</taxon>
        <taxon>Sporichthyales</taxon>
        <taxon>Sporichthyaceae</taxon>
        <taxon>Epidermidibacterium</taxon>
    </lineage>
</organism>
<evidence type="ECO:0000259" key="4">
    <source>
        <dbReference type="SMART" id="SM00796"/>
    </source>
</evidence>
<dbReference type="SUPFAM" id="SSF160467">
    <property type="entry name" value="PH0987 N-terminal domain-like"/>
    <property type="match status" value="1"/>
</dbReference>
<dbReference type="Gene3D" id="3.30.1360.40">
    <property type="match status" value="1"/>
</dbReference>
<dbReference type="InterPro" id="IPR029000">
    <property type="entry name" value="Cyclophilin-like_dom_sf"/>
</dbReference>
<dbReference type="GO" id="GO:0017168">
    <property type="term" value="F:5-oxoprolinase (ATP-hydrolyzing) activity"/>
    <property type="evidence" value="ECO:0007669"/>
    <property type="project" value="UniProtKB-EC"/>
</dbReference>
<dbReference type="EC" id="3.5.2.9" evidence="5"/>
<dbReference type="FunCoup" id="A0A7L4YPX0">
    <property type="interactions" value="1"/>
</dbReference>
<dbReference type="SMART" id="SM00796">
    <property type="entry name" value="AHS1"/>
    <property type="match status" value="1"/>
</dbReference>
<dbReference type="EMBL" id="CP047156">
    <property type="protein sequence ID" value="QHC00839.1"/>
    <property type="molecule type" value="Genomic_DNA"/>
</dbReference>
<evidence type="ECO:0000256" key="1">
    <source>
        <dbReference type="ARBA" id="ARBA00022741"/>
    </source>
</evidence>
<keyword evidence="1" id="KW-0547">Nucleotide-binding</keyword>
<name>A0A7L4YPX0_9ACTN</name>
<dbReference type="InParanoid" id="A0A7L4YPX0"/>
<gene>
    <name evidence="5" type="primary">pxpB</name>
    <name evidence="5" type="ORF">EK0264_11465</name>
</gene>
<dbReference type="Pfam" id="PF02682">
    <property type="entry name" value="CT_C_D"/>
    <property type="match status" value="1"/>
</dbReference>
<dbReference type="Proteomes" id="UP000463857">
    <property type="component" value="Chromosome"/>
</dbReference>
<evidence type="ECO:0000256" key="3">
    <source>
        <dbReference type="ARBA" id="ARBA00022840"/>
    </source>
</evidence>
<dbReference type="SUPFAM" id="SSF50891">
    <property type="entry name" value="Cyclophilin-like"/>
    <property type="match status" value="1"/>
</dbReference>
<accession>A0A7L4YPX0</accession>
<protein>
    <submittedName>
        <fullName evidence="5">5-oxoprolinase subunit PxpB</fullName>
        <ecNumber evidence="5">3.5.2.9</ecNumber>
    </submittedName>
</protein>
<reference evidence="5 6" key="1">
    <citation type="journal article" date="2018" name="Int. J. Syst. Evol. Microbiol.">
        <title>Epidermidibacterium keratini gen. nov., sp. nov., a member of the family Sporichthyaceae, isolated from keratin epidermis.</title>
        <authorList>
            <person name="Lee D.G."/>
            <person name="Trujillo M.E."/>
            <person name="Kang S."/>
            <person name="Nam J.J."/>
            <person name="Kim Y.J."/>
        </authorList>
    </citation>
    <scope>NUCLEOTIDE SEQUENCE [LARGE SCALE GENOMIC DNA]</scope>
    <source>
        <strain evidence="5 6">EPI-7</strain>
    </source>
</reference>
<dbReference type="RefSeq" id="WP_159545717.1">
    <property type="nucleotide sequence ID" value="NZ_CP047156.1"/>
</dbReference>
<dbReference type="PANTHER" id="PTHR34698:SF2">
    <property type="entry name" value="5-OXOPROLINASE SUBUNIT B"/>
    <property type="match status" value="1"/>
</dbReference>
<dbReference type="OrthoDB" id="9768696at2"/>
<dbReference type="AlphaFoldDB" id="A0A7L4YPX0"/>
<dbReference type="InterPro" id="IPR010016">
    <property type="entry name" value="PxpB"/>
</dbReference>
<dbReference type="PANTHER" id="PTHR34698">
    <property type="entry name" value="5-OXOPROLINASE SUBUNIT B"/>
    <property type="match status" value="1"/>
</dbReference>
<dbReference type="InterPro" id="IPR003833">
    <property type="entry name" value="CT_C_D"/>
</dbReference>
<dbReference type="Gene3D" id="2.40.100.10">
    <property type="entry name" value="Cyclophilin-like"/>
    <property type="match status" value="1"/>
</dbReference>